<dbReference type="PANTHER" id="PTHR43046">
    <property type="entry name" value="GDP-MANNOSE MANNOSYL HYDROLASE"/>
    <property type="match status" value="1"/>
</dbReference>
<dbReference type="GO" id="GO:0016787">
    <property type="term" value="F:hydrolase activity"/>
    <property type="evidence" value="ECO:0007669"/>
    <property type="project" value="UniProtKB-KW"/>
</dbReference>
<dbReference type="PRINTS" id="PR00502">
    <property type="entry name" value="NUDIXFAMILY"/>
</dbReference>
<feature type="domain" description="Nudix hydrolase" evidence="4">
    <location>
        <begin position="37"/>
        <end position="165"/>
    </location>
</feature>
<evidence type="ECO:0000313" key="6">
    <source>
        <dbReference type="Proteomes" id="UP000287233"/>
    </source>
</evidence>
<dbReference type="Pfam" id="PF00293">
    <property type="entry name" value="NUDIX"/>
    <property type="match status" value="1"/>
</dbReference>
<dbReference type="PANTHER" id="PTHR43046:SF14">
    <property type="entry name" value="MUTT_NUDIX FAMILY PROTEIN"/>
    <property type="match status" value="1"/>
</dbReference>
<dbReference type="InterPro" id="IPR015797">
    <property type="entry name" value="NUDIX_hydrolase-like_dom_sf"/>
</dbReference>
<dbReference type="KEGG" id="bih:BIP78_1380"/>
<dbReference type="AlphaFoldDB" id="A0A410FVP7"/>
<evidence type="ECO:0000256" key="2">
    <source>
        <dbReference type="ARBA" id="ARBA00022801"/>
    </source>
</evidence>
<evidence type="ECO:0000256" key="1">
    <source>
        <dbReference type="ARBA" id="ARBA00001946"/>
    </source>
</evidence>
<sequence>MGIEAERGIAEGHSLAFRGRLIAVEVRDTPAGRREVVLHPGAVAVLVRNEQGQVLLVRQYREGPQAPLWETPAGLLERGESPLTAARRELREEVGLTARRWRYLGTIWPTPGYSTERTYVFLASGLRGTPAARQEVDEVRFFAPSEILDLARRGHGDAKTLAALPLLTGG</sequence>
<protein>
    <submittedName>
        <fullName evidence="5">ADP-ribose pyrophosphatase</fullName>
    </submittedName>
</protein>
<dbReference type="InterPro" id="IPR000086">
    <property type="entry name" value="NUDIX_hydrolase_dom"/>
</dbReference>
<reference evidence="6" key="1">
    <citation type="submission" date="2018-12" db="EMBL/GenBank/DDBJ databases">
        <title>Complete genome sequence of an uncultured bacterium of the candidate phylum Bipolaricaulota.</title>
        <authorList>
            <person name="Kadnikov V.V."/>
            <person name="Mardanov A.V."/>
            <person name="Beletsky A.V."/>
            <person name="Frank Y.A."/>
            <person name="Karnachuk O.V."/>
            <person name="Ravin N.V."/>
        </authorList>
    </citation>
    <scope>NUCLEOTIDE SEQUENCE [LARGE SCALE GENOMIC DNA]</scope>
</reference>
<organism evidence="5 6">
    <name type="scientific">Bipolaricaulis sibiricus</name>
    <dbReference type="NCBI Taxonomy" id="2501609"/>
    <lineage>
        <taxon>Bacteria</taxon>
        <taxon>Candidatus Bipolaricaulota</taxon>
        <taxon>Candidatus Bipolaricaulia</taxon>
        <taxon>Candidatus Bipolaricaulales</taxon>
        <taxon>Candidatus Bipolaricaulaceae</taxon>
        <taxon>Candidatus Bipolaricaulis</taxon>
    </lineage>
</organism>
<comment type="cofactor">
    <cofactor evidence="1">
        <name>Mg(2+)</name>
        <dbReference type="ChEBI" id="CHEBI:18420"/>
    </cofactor>
</comment>
<accession>A0A410FVP7</accession>
<comment type="similarity">
    <text evidence="3">Belongs to the Nudix hydrolase family.</text>
</comment>
<dbReference type="InterPro" id="IPR020084">
    <property type="entry name" value="NUDIX_hydrolase_CS"/>
</dbReference>
<dbReference type="InterPro" id="IPR020476">
    <property type="entry name" value="Nudix_hydrolase"/>
</dbReference>
<dbReference type="PROSITE" id="PS51462">
    <property type="entry name" value="NUDIX"/>
    <property type="match status" value="1"/>
</dbReference>
<evidence type="ECO:0000259" key="4">
    <source>
        <dbReference type="PROSITE" id="PS51462"/>
    </source>
</evidence>
<dbReference type="CDD" id="cd03424">
    <property type="entry name" value="NUDIX_ADPRase_Nudt5_UGPPase_Nudt14"/>
    <property type="match status" value="1"/>
</dbReference>
<keyword evidence="2 3" id="KW-0378">Hydrolase</keyword>
<dbReference type="Proteomes" id="UP000287233">
    <property type="component" value="Chromosome"/>
</dbReference>
<name>A0A410FVP7_BIPS1</name>
<gene>
    <name evidence="5" type="ORF">BIP78_1380</name>
</gene>
<evidence type="ECO:0000313" key="5">
    <source>
        <dbReference type="EMBL" id="QAA77146.1"/>
    </source>
</evidence>
<evidence type="ECO:0000256" key="3">
    <source>
        <dbReference type="RuleBase" id="RU003476"/>
    </source>
</evidence>
<dbReference type="Gene3D" id="3.90.79.10">
    <property type="entry name" value="Nucleoside Triphosphate Pyrophosphohydrolase"/>
    <property type="match status" value="1"/>
</dbReference>
<dbReference type="SUPFAM" id="SSF55811">
    <property type="entry name" value="Nudix"/>
    <property type="match status" value="1"/>
</dbReference>
<dbReference type="EMBL" id="CP034928">
    <property type="protein sequence ID" value="QAA77146.1"/>
    <property type="molecule type" value="Genomic_DNA"/>
</dbReference>
<proteinExistence type="inferred from homology"/>
<dbReference type="PROSITE" id="PS00893">
    <property type="entry name" value="NUDIX_BOX"/>
    <property type="match status" value="1"/>
</dbReference>